<protein>
    <submittedName>
        <fullName evidence="3">Alpha-galactosidase</fullName>
    </submittedName>
</protein>
<dbReference type="InterPro" id="IPR002252">
    <property type="entry name" value="Glyco_hydro_36"/>
</dbReference>
<keyword evidence="4" id="KW-1185">Reference proteome</keyword>
<dbReference type="InterPro" id="IPR050985">
    <property type="entry name" value="Alpha-glycosidase_related"/>
</dbReference>
<dbReference type="Pfam" id="PF02065">
    <property type="entry name" value="Melibiase"/>
    <property type="match status" value="1"/>
</dbReference>
<evidence type="ECO:0000256" key="2">
    <source>
        <dbReference type="ARBA" id="ARBA00023295"/>
    </source>
</evidence>
<dbReference type="PANTHER" id="PTHR43053:SF3">
    <property type="entry name" value="ALPHA-GALACTOSIDASE C-RELATED"/>
    <property type="match status" value="1"/>
</dbReference>
<name>A0A1C0APP1_9ACTN</name>
<sequence>MGTLTWGHDALELTFSTDDDAPVSLLSAAARDAHVAGGAPVGLAQVLTVDSGHAPASAGLGLTRLGSLLRYVDHQATSDAGWHRLLVTMEADGLRVDARMESPDGVAAVRSHLTVTAVDRPVVLRSVASWSGPLGATDDGAGWSLVTADSDWLAESRWRSRQFRDGLFPDIAATLTGQTPRGEVSLVSTGTWSSGRHAPVAAAAGPGACWLWQVEHNGAWRMEVRELAGDFAVALSGPTDLDHAWTLPLAVGESFTTVPVTLALAADLDGAAAAMTRFRRAARRPHPDHDRPAVCFNDYMNTLGGDPTTEKLLPLIDAAAGVGAEVFVVDAGWYDDSGHWWDGVGEWRPSHTRFPGGLGEVLDRIRAHGMTPGLWLEPEVVGVRSPVADRLPDSAFLQRGGQRIVEHDRYHLDLRHPAARGHLDEVVDRLVSEFGVGYFKLDYNINPGPGTDVDAPSVGHGLLEHNRAHLAWLDGVADRHPGLILENCGSGAMRADFALLSRLQLQSTSDQQEPLLYPPIAAAAPMQMLPEQAANWAYPQPGMSAEEAAFCLVTGLVGRFYLSGHLNRMTRAELGLVREAVGVARLLRDVLPEAVPSWPLGLPGWTDRVVAVALATERETILAVWRRDGAGDTALPLAGLRGRGCAVEQLFPGTLAAWQTRWDREAGVLTVGAGEPRSARLFRLTPEA</sequence>
<dbReference type="Gene3D" id="2.70.98.60">
    <property type="entry name" value="alpha-galactosidase from lactobacil brevis"/>
    <property type="match status" value="1"/>
</dbReference>
<dbReference type="InterPro" id="IPR038417">
    <property type="entry name" value="Alpga-gal_N_sf"/>
</dbReference>
<comment type="caution">
    <text evidence="3">The sequence shown here is derived from an EMBL/GenBank/DDBJ whole genome shotgun (WGS) entry which is preliminary data.</text>
</comment>
<dbReference type="GO" id="GO:0016052">
    <property type="term" value="P:carbohydrate catabolic process"/>
    <property type="evidence" value="ECO:0007669"/>
    <property type="project" value="InterPro"/>
</dbReference>
<dbReference type="EMBL" id="MBQD01000011">
    <property type="protein sequence ID" value="OCL36351.1"/>
    <property type="molecule type" value="Genomic_DNA"/>
</dbReference>
<evidence type="ECO:0000256" key="1">
    <source>
        <dbReference type="ARBA" id="ARBA00022801"/>
    </source>
</evidence>
<accession>A0A1C0APP1</accession>
<dbReference type="Proteomes" id="UP000093501">
    <property type="component" value="Unassembled WGS sequence"/>
</dbReference>
<keyword evidence="1" id="KW-0378">Hydrolase</keyword>
<dbReference type="Gene3D" id="3.20.20.70">
    <property type="entry name" value="Aldolase class I"/>
    <property type="match status" value="1"/>
</dbReference>
<evidence type="ECO:0000313" key="4">
    <source>
        <dbReference type="Proteomes" id="UP000093501"/>
    </source>
</evidence>
<organism evidence="3 4">
    <name type="scientific">Tessaracoccus lapidicaptus</name>
    <dbReference type="NCBI Taxonomy" id="1427523"/>
    <lineage>
        <taxon>Bacteria</taxon>
        <taxon>Bacillati</taxon>
        <taxon>Actinomycetota</taxon>
        <taxon>Actinomycetes</taxon>
        <taxon>Propionibacteriales</taxon>
        <taxon>Propionibacteriaceae</taxon>
        <taxon>Tessaracoccus</taxon>
    </lineage>
</organism>
<dbReference type="PANTHER" id="PTHR43053">
    <property type="entry name" value="GLYCOSIDASE FAMILY 31"/>
    <property type="match status" value="1"/>
</dbReference>
<dbReference type="GO" id="GO:0004557">
    <property type="term" value="F:alpha-galactosidase activity"/>
    <property type="evidence" value="ECO:0007669"/>
    <property type="project" value="InterPro"/>
</dbReference>
<dbReference type="InterPro" id="IPR013785">
    <property type="entry name" value="Aldolase_TIM"/>
</dbReference>
<dbReference type="PRINTS" id="PR00743">
    <property type="entry name" value="GLHYDRLASE36"/>
</dbReference>
<dbReference type="AlphaFoldDB" id="A0A1C0APP1"/>
<keyword evidence="2" id="KW-0326">Glycosidase</keyword>
<evidence type="ECO:0000313" key="3">
    <source>
        <dbReference type="EMBL" id="OCL36351.1"/>
    </source>
</evidence>
<dbReference type="CDD" id="cd14791">
    <property type="entry name" value="GH36"/>
    <property type="match status" value="1"/>
</dbReference>
<dbReference type="SUPFAM" id="SSF51445">
    <property type="entry name" value="(Trans)glycosidases"/>
    <property type="match status" value="1"/>
</dbReference>
<dbReference type="InterPro" id="IPR017853">
    <property type="entry name" value="GH"/>
</dbReference>
<gene>
    <name evidence="3" type="ORF">BCR15_00270</name>
</gene>
<dbReference type="RefSeq" id="WP_068750514.1">
    <property type="nucleotide sequence ID" value="NZ_LR214441.1"/>
</dbReference>
<proteinExistence type="predicted"/>
<reference evidence="4" key="1">
    <citation type="submission" date="2016-07" db="EMBL/GenBank/DDBJ databases">
        <authorList>
            <person name="Florea S."/>
            <person name="Webb J.S."/>
            <person name="Jaromczyk J."/>
            <person name="Schardl C.L."/>
        </authorList>
    </citation>
    <scope>NUCLEOTIDE SEQUENCE [LARGE SCALE GENOMIC DNA]</scope>
    <source>
        <strain evidence="4">IPBSL-7</strain>
    </source>
</reference>